<dbReference type="AlphaFoldDB" id="A0A328UIA3"/>
<dbReference type="PROSITE" id="PS50126">
    <property type="entry name" value="S1"/>
    <property type="match status" value="4"/>
</dbReference>
<reference evidence="7 8" key="1">
    <citation type="submission" date="2018-06" db="EMBL/GenBank/DDBJ databases">
        <title>Noncontiguous genome sequence of Ruminococcaceae bacterium ASD2818.</title>
        <authorList>
            <person name="Chaplin A.V."/>
            <person name="Sokolova S.R."/>
            <person name="Kochetkova T.O."/>
            <person name="Goltsov A.Y."/>
            <person name="Trofimov D.Y."/>
            <person name="Efimov B.A."/>
        </authorList>
    </citation>
    <scope>NUCLEOTIDE SEQUENCE [LARGE SCALE GENOMIC DNA]</scope>
    <source>
        <strain evidence="7 8">ASD2818</strain>
    </source>
</reference>
<feature type="binding site" evidence="5">
    <location>
        <position position="223"/>
    </location>
    <ligand>
        <name>(2E)-4-hydroxy-3-methylbut-2-enyl diphosphate</name>
        <dbReference type="ChEBI" id="CHEBI:128753"/>
    </ligand>
</feature>
<comment type="cofactor">
    <cofactor evidence="5">
        <name>[4Fe-4S] cluster</name>
        <dbReference type="ChEBI" id="CHEBI:49883"/>
    </cofactor>
    <text evidence="5">Binds 1 [4Fe-4S] cluster per subunit.</text>
</comment>
<feature type="binding site" evidence="5">
    <location>
        <position position="73"/>
    </location>
    <ligand>
        <name>dimethylallyl diphosphate</name>
        <dbReference type="ChEBI" id="CHEBI:57623"/>
    </ligand>
</feature>
<feature type="binding site" evidence="5">
    <location>
        <position position="225"/>
    </location>
    <ligand>
        <name>dimethylallyl diphosphate</name>
        <dbReference type="ChEBI" id="CHEBI:57623"/>
    </ligand>
</feature>
<evidence type="ECO:0000256" key="5">
    <source>
        <dbReference type="HAMAP-Rule" id="MF_00191"/>
    </source>
</evidence>
<feature type="binding site" evidence="5">
    <location>
        <position position="73"/>
    </location>
    <ligand>
        <name>(2E)-4-hydroxy-3-methylbut-2-enyl diphosphate</name>
        <dbReference type="ChEBI" id="CHEBI:128753"/>
    </ligand>
</feature>
<sequence>MNITVAKTAGFCFGVDRAVQIVDGLLDRQQRVCTLGPIIHNPQTLSRLAQRGVRVVETPQEVSAGEMLVIRSHGVAQAVFDEMESRAVQYVDATCPFVAKIHRIVAQAGEKGEIVFIAGDPGHPEIQGIIGHCKGQYHVFKNHQELHDLLNNILYEKNMPVCIVSQTTFSVTEWKICLEILKKVYTNAAIFDTICNATANRQSEAVELSHKNDIVIVIGGRQSSNTAKLLNVCRENCEAYLVETAGELPLERLREAKNVGITAGASTPASIIKEVLATMSEIKENTDPVVMEDNADSSFAEMLEESLKSLNTDEKVRGVVVGIAPNEIYVDVGRKQAGFVPLSELSSDPNAKPEDIVKVGDELDLLIMRTNDQEGTIMLSKKRLDAAKGWEEVAAAAEDGETILTGVVTEIIKGGVIAVTNGVKVFIPASQATASRSDPLDDLLKKEVRFRIIEVNRGRRRAVGSIRSVLKDERKALADKFWETAEVGKEYTGVVKSLTSYGAFVDLGGIDGMIHISELSWGRIKHPSEVVNVGDTVKVYIKALDQEKGKISLGYKRAEDNPWEVLRRDYPVGTVVDATVVGMTTFGAFARIIPGIDGLIHISQIADHRIEKPQDVLAIGDVVKAKITEIDFDKKRVSLSIRALLNDEASEDTSSEAQEDASEE</sequence>
<feature type="domain" description="S1 motif" evidence="6">
    <location>
        <begin position="573"/>
        <end position="642"/>
    </location>
</feature>
<keyword evidence="2 5" id="KW-0479">Metal-binding</keyword>
<evidence type="ECO:0000256" key="3">
    <source>
        <dbReference type="ARBA" id="ARBA00023004"/>
    </source>
</evidence>
<dbReference type="SMART" id="SM00316">
    <property type="entry name" value="S1"/>
    <property type="match status" value="4"/>
</dbReference>
<evidence type="ECO:0000256" key="2">
    <source>
        <dbReference type="ARBA" id="ARBA00022723"/>
    </source>
</evidence>
<dbReference type="PANTHER" id="PTHR30426">
    <property type="entry name" value="4-HYDROXY-3-METHYLBUT-2-ENYL DIPHOSPHATE REDUCTASE"/>
    <property type="match status" value="1"/>
</dbReference>
<gene>
    <name evidence="5" type="primary">ispH</name>
    <name evidence="7" type="ORF">DPQ25_08860</name>
</gene>
<keyword evidence="7" id="KW-0687">Ribonucleoprotein</keyword>
<feature type="binding site" evidence="5">
    <location>
        <position position="266"/>
    </location>
    <ligand>
        <name>(2E)-4-hydroxy-3-methylbut-2-enyl diphosphate</name>
        <dbReference type="ChEBI" id="CHEBI:128753"/>
    </ligand>
</feature>
<dbReference type="EC" id="1.17.7.4" evidence="5"/>
<name>A0A328UIA3_9FIRM</name>
<dbReference type="Gene3D" id="2.40.50.140">
    <property type="entry name" value="Nucleic acid-binding proteins"/>
    <property type="match status" value="4"/>
</dbReference>
<dbReference type="GO" id="GO:0016114">
    <property type="term" value="P:terpenoid biosynthetic process"/>
    <property type="evidence" value="ECO:0007669"/>
    <property type="project" value="UniProtKB-UniRule"/>
</dbReference>
<evidence type="ECO:0000256" key="4">
    <source>
        <dbReference type="ARBA" id="ARBA00023014"/>
    </source>
</evidence>
<feature type="domain" description="S1 motif" evidence="6">
    <location>
        <begin position="488"/>
        <end position="556"/>
    </location>
</feature>
<feature type="binding site" evidence="5">
    <location>
        <position position="95"/>
    </location>
    <ligand>
        <name>[4Fe-4S] cluster</name>
        <dbReference type="ChEBI" id="CHEBI:49883"/>
    </ligand>
</feature>
<keyword evidence="1 5" id="KW-0004">4Fe-4S</keyword>
<feature type="active site" description="Proton donor" evidence="5">
    <location>
        <position position="125"/>
    </location>
</feature>
<dbReference type="SUPFAM" id="SSF50249">
    <property type="entry name" value="Nucleic acid-binding proteins"/>
    <property type="match status" value="4"/>
</dbReference>
<dbReference type="CDD" id="cd13944">
    <property type="entry name" value="lytB_ispH"/>
    <property type="match status" value="1"/>
</dbReference>
<feature type="binding site" evidence="5">
    <location>
        <position position="224"/>
    </location>
    <ligand>
        <name>(2E)-4-hydroxy-3-methylbut-2-enyl diphosphate</name>
        <dbReference type="ChEBI" id="CHEBI:128753"/>
    </ligand>
</feature>
<dbReference type="Gene3D" id="3.40.50.11270">
    <property type="match status" value="1"/>
</dbReference>
<dbReference type="GO" id="GO:0046872">
    <property type="term" value="F:metal ion binding"/>
    <property type="evidence" value="ECO:0007669"/>
    <property type="project" value="UniProtKB-KW"/>
</dbReference>
<dbReference type="GO" id="GO:0051745">
    <property type="term" value="F:4-hydroxy-3-methylbut-2-enyl diphosphate reductase activity"/>
    <property type="evidence" value="ECO:0007669"/>
    <property type="project" value="UniProtKB-UniRule"/>
</dbReference>
<comment type="pathway">
    <text evidence="5">Isoprenoid biosynthesis; isopentenyl diphosphate biosynthesis via DXP pathway; isopentenyl diphosphate from 1-deoxy-D-xylulose 5-phosphate: step 6/6.</text>
</comment>
<dbReference type="CDD" id="cd04465">
    <property type="entry name" value="S1_RPS1_repeat_ec2_hs2"/>
    <property type="match status" value="1"/>
</dbReference>
<feature type="binding site" evidence="5">
    <location>
        <position position="123"/>
    </location>
    <ligand>
        <name>isopentenyl diphosphate</name>
        <dbReference type="ChEBI" id="CHEBI:128769"/>
    </ligand>
</feature>
<comment type="similarity">
    <text evidence="5">Belongs to the IspH family.</text>
</comment>
<dbReference type="InterPro" id="IPR012340">
    <property type="entry name" value="NA-bd_OB-fold"/>
</dbReference>
<keyword evidence="8" id="KW-1185">Reference proteome</keyword>
<evidence type="ECO:0000313" key="7">
    <source>
        <dbReference type="EMBL" id="RAQ28428.1"/>
    </source>
</evidence>
<evidence type="ECO:0000313" key="8">
    <source>
        <dbReference type="Proteomes" id="UP000249377"/>
    </source>
</evidence>
<feature type="binding site" evidence="5">
    <location>
        <position position="223"/>
    </location>
    <ligand>
        <name>isopentenyl diphosphate</name>
        <dbReference type="ChEBI" id="CHEBI:128769"/>
    </ligand>
</feature>
<accession>A0A328UIA3</accession>
<dbReference type="GO" id="GO:0051539">
    <property type="term" value="F:4 iron, 4 sulfur cluster binding"/>
    <property type="evidence" value="ECO:0007669"/>
    <property type="project" value="UniProtKB-UniRule"/>
</dbReference>
<dbReference type="PANTHER" id="PTHR30426:SF0">
    <property type="entry name" value="4-HYDROXY-3-METHYLBUT-2-ENYL DIPHOSPHATE REDUCTASE"/>
    <property type="match status" value="1"/>
</dbReference>
<feature type="binding site" evidence="5">
    <location>
        <position position="12"/>
    </location>
    <ligand>
        <name>[4Fe-4S] cluster</name>
        <dbReference type="ChEBI" id="CHEBI:49883"/>
    </ligand>
</feature>
<feature type="binding site" evidence="5">
    <location>
        <position position="224"/>
    </location>
    <ligand>
        <name>dimethylallyl diphosphate</name>
        <dbReference type="ChEBI" id="CHEBI:57623"/>
    </ligand>
</feature>
<evidence type="ECO:0000259" key="6">
    <source>
        <dbReference type="PROSITE" id="PS50126"/>
    </source>
</evidence>
<dbReference type="GO" id="GO:0050992">
    <property type="term" value="P:dimethylallyl diphosphate biosynthetic process"/>
    <property type="evidence" value="ECO:0007669"/>
    <property type="project" value="UniProtKB-UniRule"/>
</dbReference>
<keyword evidence="4 5" id="KW-0411">Iron-sulfur</keyword>
<dbReference type="UniPathway" id="UPA00059">
    <property type="reaction ID" value="UER00105"/>
</dbReference>
<feature type="binding site" evidence="5">
    <location>
        <position position="266"/>
    </location>
    <ligand>
        <name>dimethylallyl diphosphate</name>
        <dbReference type="ChEBI" id="CHEBI:57623"/>
    </ligand>
</feature>
<feature type="binding site" evidence="5">
    <location>
        <position position="40"/>
    </location>
    <ligand>
        <name>dimethylallyl diphosphate</name>
        <dbReference type="ChEBI" id="CHEBI:57623"/>
    </ligand>
</feature>
<feature type="binding site" evidence="5">
    <location>
        <position position="40"/>
    </location>
    <ligand>
        <name>(2E)-4-hydroxy-3-methylbut-2-enyl diphosphate</name>
        <dbReference type="ChEBI" id="CHEBI:128753"/>
    </ligand>
</feature>
<comment type="caution">
    <text evidence="7">The sequence shown here is derived from an EMBL/GenBank/DDBJ whole genome shotgun (WGS) entry which is preliminary data.</text>
</comment>
<dbReference type="HAMAP" id="MF_00191">
    <property type="entry name" value="IspH"/>
    <property type="match status" value="1"/>
</dbReference>
<dbReference type="UniPathway" id="UPA00056">
    <property type="reaction ID" value="UER00097"/>
</dbReference>
<dbReference type="NCBIfam" id="TIGR00216">
    <property type="entry name" value="ispH_lytB"/>
    <property type="match status" value="1"/>
</dbReference>
<keyword evidence="7" id="KW-0689">Ribosomal protein</keyword>
<dbReference type="RefSeq" id="WP_112332811.1">
    <property type="nucleotide sequence ID" value="NZ_JADPHD010000003.1"/>
</dbReference>
<feature type="binding site" evidence="5">
    <location>
        <position position="266"/>
    </location>
    <ligand>
        <name>isopentenyl diphosphate</name>
        <dbReference type="ChEBI" id="CHEBI:128769"/>
    </ligand>
</feature>
<dbReference type="Proteomes" id="UP000249377">
    <property type="component" value="Unassembled WGS sequence"/>
</dbReference>
<comment type="pathway">
    <text evidence="5">Isoprenoid biosynthesis; dimethylallyl diphosphate biosynthesis; dimethylallyl diphosphate from (2E)-4-hydroxy-3-methylbutenyl diphosphate: step 1/1.</text>
</comment>
<feature type="binding site" evidence="5">
    <location>
        <position position="123"/>
    </location>
    <ligand>
        <name>(2E)-4-hydroxy-3-methylbut-2-enyl diphosphate</name>
        <dbReference type="ChEBI" id="CHEBI:128753"/>
    </ligand>
</feature>
<evidence type="ECO:0000256" key="1">
    <source>
        <dbReference type="ARBA" id="ARBA00022485"/>
    </source>
</evidence>
<dbReference type="InterPro" id="IPR035104">
    <property type="entry name" value="Ribosomal_protein_S1-like"/>
</dbReference>
<feature type="domain" description="S1 motif" evidence="6">
    <location>
        <begin position="313"/>
        <end position="382"/>
    </location>
</feature>
<feature type="binding site" evidence="5">
    <location>
        <position position="123"/>
    </location>
    <ligand>
        <name>dimethylallyl diphosphate</name>
        <dbReference type="ChEBI" id="CHEBI:57623"/>
    </ligand>
</feature>
<feature type="binding site" evidence="5">
    <location>
        <position position="225"/>
    </location>
    <ligand>
        <name>(2E)-4-hydroxy-3-methylbut-2-enyl diphosphate</name>
        <dbReference type="ChEBI" id="CHEBI:128753"/>
    </ligand>
</feature>
<dbReference type="Pfam" id="PF00575">
    <property type="entry name" value="S1"/>
    <property type="match status" value="4"/>
</dbReference>
<feature type="binding site" evidence="5">
    <location>
        <position position="73"/>
    </location>
    <ligand>
        <name>isopentenyl diphosphate</name>
        <dbReference type="ChEBI" id="CHEBI:128769"/>
    </ligand>
</feature>
<feature type="domain" description="S1 motif" evidence="6">
    <location>
        <begin position="401"/>
        <end position="467"/>
    </location>
</feature>
<protein>
    <recommendedName>
        <fullName evidence="5">4-hydroxy-3-methylbut-2-enyl diphosphate reductase</fullName>
        <shortName evidence="5">HMBPP reductase</shortName>
        <ecNumber evidence="5">1.17.7.4</ecNumber>
    </recommendedName>
</protein>
<dbReference type="CDD" id="cd05687">
    <property type="entry name" value="S1_RPS1_repeat_ec1_hs1"/>
    <property type="match status" value="1"/>
</dbReference>
<feature type="binding site" evidence="5">
    <location>
        <position position="167"/>
    </location>
    <ligand>
        <name>(2E)-4-hydroxy-3-methylbut-2-enyl diphosphate</name>
        <dbReference type="ChEBI" id="CHEBI:128753"/>
    </ligand>
</feature>
<dbReference type="InterPro" id="IPR003451">
    <property type="entry name" value="LytB/IspH"/>
</dbReference>
<comment type="catalytic activity">
    <reaction evidence="5">
        <text>isopentenyl diphosphate + 2 oxidized [2Fe-2S]-[ferredoxin] + H2O = (2E)-4-hydroxy-3-methylbut-2-enyl diphosphate + 2 reduced [2Fe-2S]-[ferredoxin] + 2 H(+)</text>
        <dbReference type="Rhea" id="RHEA:24488"/>
        <dbReference type="Rhea" id="RHEA-COMP:10000"/>
        <dbReference type="Rhea" id="RHEA-COMP:10001"/>
        <dbReference type="ChEBI" id="CHEBI:15377"/>
        <dbReference type="ChEBI" id="CHEBI:15378"/>
        <dbReference type="ChEBI" id="CHEBI:33737"/>
        <dbReference type="ChEBI" id="CHEBI:33738"/>
        <dbReference type="ChEBI" id="CHEBI:128753"/>
        <dbReference type="ChEBI" id="CHEBI:128769"/>
        <dbReference type="EC" id="1.17.7.4"/>
    </reaction>
</comment>
<dbReference type="GO" id="GO:0005840">
    <property type="term" value="C:ribosome"/>
    <property type="evidence" value="ECO:0007669"/>
    <property type="project" value="UniProtKB-KW"/>
</dbReference>
<dbReference type="CDD" id="cd05688">
    <property type="entry name" value="S1_RPS1_repeat_ec3"/>
    <property type="match status" value="1"/>
</dbReference>
<organism evidence="7 8">
    <name type="scientific">Hydrogeniiclostridium mannosilyticum</name>
    <dbReference type="NCBI Taxonomy" id="2764322"/>
    <lineage>
        <taxon>Bacteria</taxon>
        <taxon>Bacillati</taxon>
        <taxon>Bacillota</taxon>
        <taxon>Clostridia</taxon>
        <taxon>Eubacteriales</taxon>
        <taxon>Acutalibacteraceae</taxon>
        <taxon>Hydrogeniiclostridium</taxon>
    </lineage>
</organism>
<dbReference type="NCBIfam" id="NF000907">
    <property type="entry name" value="PRK00087.1"/>
    <property type="match status" value="1"/>
</dbReference>
<feature type="binding site" evidence="5">
    <location>
        <position position="223"/>
    </location>
    <ligand>
        <name>dimethylallyl diphosphate</name>
        <dbReference type="ChEBI" id="CHEBI:57623"/>
    </ligand>
</feature>
<keyword evidence="3 5" id="KW-0408">Iron</keyword>
<comment type="catalytic activity">
    <reaction evidence="5">
        <text>dimethylallyl diphosphate + 2 oxidized [2Fe-2S]-[ferredoxin] + H2O = (2E)-4-hydroxy-3-methylbut-2-enyl diphosphate + 2 reduced [2Fe-2S]-[ferredoxin] + 2 H(+)</text>
        <dbReference type="Rhea" id="RHEA:24825"/>
        <dbReference type="Rhea" id="RHEA-COMP:10000"/>
        <dbReference type="Rhea" id="RHEA-COMP:10001"/>
        <dbReference type="ChEBI" id="CHEBI:15377"/>
        <dbReference type="ChEBI" id="CHEBI:15378"/>
        <dbReference type="ChEBI" id="CHEBI:33737"/>
        <dbReference type="ChEBI" id="CHEBI:33738"/>
        <dbReference type="ChEBI" id="CHEBI:57623"/>
        <dbReference type="ChEBI" id="CHEBI:128753"/>
        <dbReference type="EC" id="1.17.7.4"/>
    </reaction>
</comment>
<dbReference type="PRINTS" id="PR00681">
    <property type="entry name" value="RIBOSOMALS1"/>
</dbReference>
<dbReference type="InterPro" id="IPR003029">
    <property type="entry name" value="S1_domain"/>
</dbReference>
<feature type="binding site" evidence="5">
    <location>
        <position position="195"/>
    </location>
    <ligand>
        <name>[4Fe-4S] cluster</name>
        <dbReference type="ChEBI" id="CHEBI:49883"/>
    </ligand>
</feature>
<dbReference type="GO" id="GO:0003676">
    <property type="term" value="F:nucleic acid binding"/>
    <property type="evidence" value="ECO:0007669"/>
    <property type="project" value="InterPro"/>
</dbReference>
<keyword evidence="5" id="KW-0560">Oxidoreductase</keyword>
<dbReference type="GO" id="GO:0019288">
    <property type="term" value="P:isopentenyl diphosphate biosynthetic process, methylerythritol 4-phosphate pathway"/>
    <property type="evidence" value="ECO:0007669"/>
    <property type="project" value="UniProtKB-UniRule"/>
</dbReference>
<keyword evidence="5" id="KW-0414">Isoprene biosynthesis</keyword>
<dbReference type="EMBL" id="QLYR01000005">
    <property type="protein sequence ID" value="RAQ28428.1"/>
    <property type="molecule type" value="Genomic_DNA"/>
</dbReference>
<feature type="binding site" evidence="5">
    <location>
        <position position="224"/>
    </location>
    <ligand>
        <name>isopentenyl diphosphate</name>
        <dbReference type="ChEBI" id="CHEBI:128769"/>
    </ligand>
</feature>
<feature type="binding site" evidence="5">
    <location>
        <position position="225"/>
    </location>
    <ligand>
        <name>isopentenyl diphosphate</name>
        <dbReference type="ChEBI" id="CHEBI:128769"/>
    </ligand>
</feature>
<comment type="function">
    <text evidence="5">Catalyzes the conversion of 1-hydroxy-2-methyl-2-(E)-butenyl 4-diphosphate (HMBPP) into a mixture of isopentenyl diphosphate (IPP) and dimethylallyl diphosphate (DMAPP). Acts in the terminal step of the DOXP/MEP pathway for isoprenoid precursor biosynthesis.</text>
</comment>
<dbReference type="NCBIfam" id="NF005208">
    <property type="entry name" value="PRK06676.1"/>
    <property type="match status" value="1"/>
</dbReference>
<dbReference type="Gene3D" id="3.40.1010.20">
    <property type="entry name" value="4-hydroxy-3-methylbut-2-enyl diphosphate reductase, catalytic domain"/>
    <property type="match status" value="2"/>
</dbReference>
<feature type="binding site" evidence="5">
    <location>
        <position position="40"/>
    </location>
    <ligand>
        <name>isopentenyl diphosphate</name>
        <dbReference type="ChEBI" id="CHEBI:128769"/>
    </ligand>
</feature>
<proteinExistence type="inferred from homology"/>
<dbReference type="Pfam" id="PF02401">
    <property type="entry name" value="LYTB"/>
    <property type="match status" value="1"/>
</dbReference>